<dbReference type="InterPro" id="IPR023840">
    <property type="entry name" value="T7SS_Rv3446c"/>
</dbReference>
<evidence type="ECO:0000313" key="5">
    <source>
        <dbReference type="Proteomes" id="UP000185479"/>
    </source>
</evidence>
<reference evidence="4 6" key="2">
    <citation type="submission" date="2019-06" db="EMBL/GenBank/DDBJ databases">
        <title>Whole genome shotgun sequence of Corynebacterium flavescens NBRC 14136.</title>
        <authorList>
            <person name="Hosoyama A."/>
            <person name="Uohara A."/>
            <person name="Ohji S."/>
            <person name="Ichikawa N."/>
        </authorList>
    </citation>
    <scope>NUCLEOTIDE SEQUENCE [LARGE SCALE GENOMIC DNA]</scope>
    <source>
        <strain evidence="4 6">NBRC 14136</strain>
    </source>
</reference>
<dbReference type="Proteomes" id="UP000185479">
    <property type="component" value="Chromosome"/>
</dbReference>
<evidence type="ECO:0000256" key="1">
    <source>
        <dbReference type="SAM" id="MobiDB-lite"/>
    </source>
</evidence>
<keyword evidence="2" id="KW-0812">Transmembrane</keyword>
<dbReference type="GeneID" id="82879574"/>
<accession>A0A1L7CJW3</accession>
<dbReference type="Proteomes" id="UP000315353">
    <property type="component" value="Unassembled WGS sequence"/>
</dbReference>
<keyword evidence="2" id="KW-0472">Membrane</keyword>
<dbReference type="OrthoDB" id="4428093at2"/>
<gene>
    <name evidence="4" type="ORF">CFL01nite_07920</name>
    <name evidence="3" type="ORF">CFLV_02410</name>
</gene>
<protein>
    <submittedName>
        <fullName evidence="4">Type VII secretion-associated protein</fullName>
    </submittedName>
</protein>
<evidence type="ECO:0000313" key="6">
    <source>
        <dbReference type="Proteomes" id="UP000315353"/>
    </source>
</evidence>
<feature type="compositionally biased region" description="Polar residues" evidence="1">
    <location>
        <begin position="114"/>
        <end position="123"/>
    </location>
</feature>
<feature type="region of interest" description="Disordered" evidence="1">
    <location>
        <begin position="305"/>
        <end position="327"/>
    </location>
</feature>
<dbReference type="STRING" id="28028.CFLV_02410"/>
<keyword evidence="5" id="KW-1185">Reference proteome</keyword>
<dbReference type="NCBIfam" id="TIGR03931">
    <property type="entry name" value="T7SS_Rv3446c"/>
    <property type="match status" value="1"/>
</dbReference>
<reference evidence="3 5" key="1">
    <citation type="submission" date="2014-08" db="EMBL/GenBank/DDBJ databases">
        <title>Complete genome sequence of Corynebacterium flavescens OJ8(T)(=DSM 20296(T)), isolated from cheese.</title>
        <authorList>
            <person name="Ruckert C."/>
            <person name="Albersmeier A."/>
            <person name="Winkler A."/>
            <person name="Kalinowski J."/>
        </authorList>
    </citation>
    <scope>NUCLEOTIDE SEQUENCE [LARGE SCALE GENOMIC DNA]</scope>
    <source>
        <strain evidence="3 5">OJ8</strain>
    </source>
</reference>
<evidence type="ECO:0000313" key="4">
    <source>
        <dbReference type="EMBL" id="GEB97297.1"/>
    </source>
</evidence>
<evidence type="ECO:0000313" key="3">
    <source>
        <dbReference type="EMBL" id="APT86154.1"/>
    </source>
</evidence>
<feature type="transmembrane region" description="Helical" evidence="2">
    <location>
        <begin position="167"/>
        <end position="187"/>
    </location>
</feature>
<keyword evidence="2" id="KW-1133">Transmembrane helix</keyword>
<dbReference type="RefSeq" id="WP_084559117.1">
    <property type="nucleotide sequence ID" value="NZ_BJNB01000008.1"/>
</dbReference>
<proteinExistence type="predicted"/>
<name>A0A1L7CJW3_CORFL</name>
<dbReference type="KEGG" id="cfc:CFLV_02410"/>
<dbReference type="EMBL" id="BJNB01000008">
    <property type="protein sequence ID" value="GEB97297.1"/>
    <property type="molecule type" value="Genomic_DNA"/>
</dbReference>
<dbReference type="AlphaFoldDB" id="A0A1L7CJW3"/>
<feature type="region of interest" description="Disordered" evidence="1">
    <location>
        <begin position="114"/>
        <end position="149"/>
    </location>
</feature>
<sequence>MNDDSTQHSSSTPTLTAEHPKSEHLSVTVLDSATIFEGGEVVYRYDLPGSGVVEGWALSETMEQIAKSCGAAWPDATVAIGADSSGTSVSHEAVEILSRQCAAAGARVSIESAFPQQDSTAELQPQEDPRLVEAEGQSRQAESIERTGRSSAKGIEALTRLLRQVDVFHVAIAAVVLGVVGVSWWVMGLRSSGEGAAKAPDEGALMAGESAVASQVAEALPSDSSLVPDAPIVEEAAAAPDLESLRIEAEGLSVALPSGFHISVDQGLITAVGEDPDLRVLLAADPLFQVPPEVLFQELRAEIEREDTLGDPHEDGGRLSYKESPGDDSHVAWTTWTDLGHQLSVGCHTKAEPTVVQRATCRMAADSLRKLE</sequence>
<feature type="region of interest" description="Disordered" evidence="1">
    <location>
        <begin position="1"/>
        <end position="22"/>
    </location>
</feature>
<dbReference type="EMBL" id="CP009246">
    <property type="protein sequence ID" value="APT86154.1"/>
    <property type="molecule type" value="Genomic_DNA"/>
</dbReference>
<organism evidence="3 5">
    <name type="scientific">Corynebacterium flavescens</name>
    <dbReference type="NCBI Taxonomy" id="28028"/>
    <lineage>
        <taxon>Bacteria</taxon>
        <taxon>Bacillati</taxon>
        <taxon>Actinomycetota</taxon>
        <taxon>Actinomycetes</taxon>
        <taxon>Mycobacteriales</taxon>
        <taxon>Corynebacteriaceae</taxon>
        <taxon>Corynebacterium</taxon>
    </lineage>
</organism>
<evidence type="ECO:0000256" key="2">
    <source>
        <dbReference type="SAM" id="Phobius"/>
    </source>
</evidence>